<protein>
    <submittedName>
        <fullName evidence="1">Uncharacterized protein</fullName>
    </submittedName>
</protein>
<evidence type="ECO:0000313" key="2">
    <source>
        <dbReference type="Proteomes" id="UP000078512"/>
    </source>
</evidence>
<dbReference type="Proteomes" id="UP000078512">
    <property type="component" value="Unassembled WGS sequence"/>
</dbReference>
<name>A0A197JI33_9FUNG</name>
<accession>A0A197JI33</accession>
<sequence>MPSTHLPSPLFLILQQLYTSPLPLLLFHQASMSHFIILNTCRELRIFEHLIESGLSIQLSTFLLFFLNLPVDFFFPGTGGLV</sequence>
<dbReference type="AlphaFoldDB" id="A0A197JI33"/>
<gene>
    <name evidence="1" type="ORF">K457DRAFT_797947</name>
</gene>
<proteinExistence type="predicted"/>
<keyword evidence="2" id="KW-1185">Reference proteome</keyword>
<organism evidence="1 2">
    <name type="scientific">Linnemannia elongata AG-77</name>
    <dbReference type="NCBI Taxonomy" id="1314771"/>
    <lineage>
        <taxon>Eukaryota</taxon>
        <taxon>Fungi</taxon>
        <taxon>Fungi incertae sedis</taxon>
        <taxon>Mucoromycota</taxon>
        <taxon>Mortierellomycotina</taxon>
        <taxon>Mortierellomycetes</taxon>
        <taxon>Mortierellales</taxon>
        <taxon>Mortierellaceae</taxon>
        <taxon>Linnemannia</taxon>
    </lineage>
</organism>
<dbReference type="EMBL" id="KV442086">
    <property type="protein sequence ID" value="OAQ24852.1"/>
    <property type="molecule type" value="Genomic_DNA"/>
</dbReference>
<reference evidence="1 2" key="1">
    <citation type="submission" date="2016-05" db="EMBL/GenBank/DDBJ databases">
        <title>Genome sequencing reveals origins of a unique bacterial endosymbiosis in the earliest lineages of terrestrial Fungi.</title>
        <authorList>
            <consortium name="DOE Joint Genome Institute"/>
            <person name="Uehling J."/>
            <person name="Gryganskyi A."/>
            <person name="Hameed K."/>
            <person name="Tschaplinski T."/>
            <person name="Misztal P."/>
            <person name="Wu S."/>
            <person name="Desiro A."/>
            <person name="Vande Pol N."/>
            <person name="Du Z.-Y."/>
            <person name="Zienkiewicz A."/>
            <person name="Zienkiewicz K."/>
            <person name="Morin E."/>
            <person name="Tisserant E."/>
            <person name="Splivallo R."/>
            <person name="Hainaut M."/>
            <person name="Henrissat B."/>
            <person name="Ohm R."/>
            <person name="Kuo A."/>
            <person name="Yan J."/>
            <person name="Lipzen A."/>
            <person name="Nolan M."/>
            <person name="Labutti K."/>
            <person name="Barry K."/>
            <person name="Goldstein A."/>
            <person name="Labbe J."/>
            <person name="Schadt C."/>
            <person name="Tuskan G."/>
            <person name="Grigoriev I."/>
            <person name="Martin F."/>
            <person name="Vilgalys R."/>
            <person name="Bonito G."/>
        </authorList>
    </citation>
    <scope>NUCLEOTIDE SEQUENCE [LARGE SCALE GENOMIC DNA]</scope>
    <source>
        <strain evidence="1 2">AG-77</strain>
    </source>
</reference>
<evidence type="ECO:0000313" key="1">
    <source>
        <dbReference type="EMBL" id="OAQ24852.1"/>
    </source>
</evidence>